<feature type="chain" id="PRO_5044642574" evidence="8">
    <location>
        <begin position="27"/>
        <end position="885"/>
    </location>
</feature>
<feature type="region of interest" description="Disordered" evidence="6">
    <location>
        <begin position="30"/>
        <end position="65"/>
    </location>
</feature>
<name>A0A6J2SR49_DROHY</name>
<feature type="domain" description="G-protein coupled receptors family 3 profile" evidence="9">
    <location>
        <begin position="517"/>
        <end position="765"/>
    </location>
</feature>
<dbReference type="OrthoDB" id="9880600at2759"/>
<keyword evidence="2 7" id="KW-0812">Transmembrane</keyword>
<feature type="transmembrane region" description="Helical" evidence="7">
    <location>
        <begin position="682"/>
        <end position="703"/>
    </location>
</feature>
<dbReference type="RefSeq" id="XP_030078762.1">
    <property type="nucleotide sequence ID" value="XM_030222902.1"/>
</dbReference>
<accession>A0A6J2SR49</accession>
<evidence type="ECO:0000256" key="6">
    <source>
        <dbReference type="SAM" id="MobiDB-lite"/>
    </source>
</evidence>
<feature type="transmembrane region" description="Helical" evidence="7">
    <location>
        <begin position="715"/>
        <end position="738"/>
    </location>
</feature>
<dbReference type="OMA" id="CTQYSMG"/>
<evidence type="ECO:0000313" key="12">
    <source>
        <dbReference type="RefSeq" id="XP_023176164.2"/>
    </source>
</evidence>
<dbReference type="AlphaFoldDB" id="A0A6J2SR49"/>
<dbReference type="InterPro" id="IPR050726">
    <property type="entry name" value="mGluR"/>
</dbReference>
<feature type="transmembrane region" description="Helical" evidence="7">
    <location>
        <begin position="744"/>
        <end position="763"/>
    </location>
</feature>
<feature type="transmembrane region" description="Helical" evidence="7">
    <location>
        <begin position="641"/>
        <end position="662"/>
    </location>
</feature>
<dbReference type="Pfam" id="PF00003">
    <property type="entry name" value="7tm_3"/>
    <property type="match status" value="1"/>
</dbReference>
<evidence type="ECO:0000256" key="3">
    <source>
        <dbReference type="ARBA" id="ARBA00022989"/>
    </source>
</evidence>
<feature type="signal peptide" evidence="8">
    <location>
        <begin position="1"/>
        <end position="26"/>
    </location>
</feature>
<feature type="transmembrane region" description="Helical" evidence="7">
    <location>
        <begin position="519"/>
        <end position="543"/>
    </location>
</feature>
<dbReference type="GO" id="GO:0007601">
    <property type="term" value="P:visual perception"/>
    <property type="evidence" value="ECO:0007669"/>
    <property type="project" value="InterPro"/>
</dbReference>
<dbReference type="GO" id="GO:0016020">
    <property type="term" value="C:membrane"/>
    <property type="evidence" value="ECO:0007669"/>
    <property type="project" value="UniProtKB-SubCell"/>
</dbReference>
<dbReference type="GO" id="GO:0005118">
    <property type="term" value="F:sevenless binding"/>
    <property type="evidence" value="ECO:0007669"/>
    <property type="project" value="InterPro"/>
</dbReference>
<feature type="region of interest" description="Disordered" evidence="6">
    <location>
        <begin position="850"/>
        <end position="885"/>
    </location>
</feature>
<gene>
    <name evidence="11 12 13" type="primary">LOC111602998</name>
</gene>
<evidence type="ECO:0000256" key="1">
    <source>
        <dbReference type="ARBA" id="ARBA00004141"/>
    </source>
</evidence>
<proteinExistence type="predicted"/>
<reference evidence="11 12" key="1">
    <citation type="submission" date="2025-04" db="UniProtKB">
        <authorList>
            <consortium name="RefSeq"/>
        </authorList>
    </citation>
    <scope>IDENTIFICATION</scope>
    <source>
        <strain evidence="11 12">15085-1641.00</strain>
        <tissue evidence="11 12">Whole body</tissue>
    </source>
</reference>
<dbReference type="Proteomes" id="UP000504633">
    <property type="component" value="Unplaced"/>
</dbReference>
<dbReference type="PANTHER" id="PTHR24060">
    <property type="entry name" value="METABOTROPIC GLUTAMATE RECEPTOR"/>
    <property type="match status" value="1"/>
</dbReference>
<feature type="compositionally biased region" description="Low complexity" evidence="6">
    <location>
        <begin position="863"/>
        <end position="873"/>
    </location>
</feature>
<feature type="transmembrane region" description="Helical" evidence="7">
    <location>
        <begin position="555"/>
        <end position="576"/>
    </location>
</feature>
<keyword evidence="3 7" id="KW-1133">Transmembrane helix</keyword>
<sequence length="885" mass="99308">MGGLTNTQRALFYLFITLSCIAHCHGAGLATPTRKSAPLRITKPQPISSTTTAPPTTHESSTTGELLSPLIYSTTEDPASSASSAITDDGSSTTAAGSLVPEICITGLQLTLTNADGEQVVRKQPELVQIIEGDVMVSVLTSDPVSALFVINRVNQANLISADFEVGIRAITVDNASLAENLLIQEVQYLQQCTQYSMGIFLDFDLYRRLEPIIRDLEYNVWPIPSTRTHLFPKVAHLLHQMPWGEKTASVEIVTETLDIYNEFMDAARQEHMCLMHFKSDDNVYILFGNKMANHFKENGTVFAVPIERADQSFLEELPNKAFVLMENDIELRAIDLDPMPTALDEVLVGKSVLPSRVLVFASPIVDLMNWLRGSLAKHCKRDEDLYVLESCFNFLNFIEDWRTSEYRRAHDTLELLALLRMRKLSTSMIFQMYQKKQETLDVITGESRMELREIASQNFVTNVTTYYHYNRDNHTSLELKTKFGLVFNCQYTVGDNRRHPFVFDGESVMFWRIKLDTWVATGLTAAILGLIATLAILVFIVVRISLSDVFEGNPVTSILLLLSLILVFCSFVPFSMEYVGEQRNSHVTYEDVNTLNTLCAVRVFLMTLVYCLVFSLLLCRAVMLASIGSEGGFLSHVNGYIQAVICIFSVFVQVGMSVQLLVVMHMASESVSCENIYYGRWLWGLMAYDFLLLCCLVSLVPFIYRSQRNYREGILIVIGGVLILIIWTVWIALSLFGDEWRDAAIPLGLQASGWAVLVGILIPRTFLIVRGIERSDIAQALPSLTSLAFAQNNQYSSEQSVYECVNPAMRHCSQEEMNHQSPSEIPTLPLRGGGPRRQQFFANLRQANANINPQRPPPRPQQSPSRSSVCSLPPSPEHSKITRF</sequence>
<evidence type="ECO:0000256" key="5">
    <source>
        <dbReference type="ARBA" id="ARBA00023180"/>
    </source>
</evidence>
<protein>
    <submittedName>
        <fullName evidence="11 12">Protein bride of sevenless</fullName>
    </submittedName>
</protein>
<evidence type="ECO:0000256" key="2">
    <source>
        <dbReference type="ARBA" id="ARBA00022692"/>
    </source>
</evidence>
<dbReference type="RefSeq" id="XP_023176164.2">
    <property type="nucleotide sequence ID" value="XM_023320396.2"/>
</dbReference>
<organism evidence="10 13">
    <name type="scientific">Drosophila hydei</name>
    <name type="common">Fruit fly</name>
    <dbReference type="NCBI Taxonomy" id="7224"/>
    <lineage>
        <taxon>Eukaryota</taxon>
        <taxon>Metazoa</taxon>
        <taxon>Ecdysozoa</taxon>
        <taxon>Arthropoda</taxon>
        <taxon>Hexapoda</taxon>
        <taxon>Insecta</taxon>
        <taxon>Pterygota</taxon>
        <taxon>Neoptera</taxon>
        <taxon>Endopterygota</taxon>
        <taxon>Diptera</taxon>
        <taxon>Brachycera</taxon>
        <taxon>Muscomorpha</taxon>
        <taxon>Ephydroidea</taxon>
        <taxon>Drosophilidae</taxon>
        <taxon>Drosophila</taxon>
    </lineage>
</organism>
<evidence type="ECO:0000256" key="7">
    <source>
        <dbReference type="SAM" id="Phobius"/>
    </source>
</evidence>
<evidence type="ECO:0000313" key="10">
    <source>
        <dbReference type="Proteomes" id="UP000504633"/>
    </source>
</evidence>
<dbReference type="InterPro" id="IPR002956">
    <property type="entry name" value="Bride_of_7less"/>
</dbReference>
<keyword evidence="5" id="KW-0325">Glycoprotein</keyword>
<keyword evidence="8" id="KW-0732">Signal</keyword>
<evidence type="ECO:0000259" key="9">
    <source>
        <dbReference type="Pfam" id="PF00003"/>
    </source>
</evidence>
<evidence type="ECO:0000313" key="13">
    <source>
        <dbReference type="RefSeq" id="XP_030078762.1"/>
    </source>
</evidence>
<dbReference type="KEGG" id="dhe:111602998"/>
<comment type="subcellular location">
    <subcellularLocation>
        <location evidence="1">Membrane</location>
        <topology evidence="1">Multi-pass membrane protein</topology>
    </subcellularLocation>
</comment>
<evidence type="ECO:0000313" key="11">
    <source>
        <dbReference type="RefSeq" id="XP_023176162.2"/>
    </source>
</evidence>
<dbReference type="RefSeq" id="XP_023176162.2">
    <property type="nucleotide sequence ID" value="XM_023320394.2"/>
</dbReference>
<dbReference type="CTD" id="43146"/>
<evidence type="ECO:0000256" key="4">
    <source>
        <dbReference type="ARBA" id="ARBA00023136"/>
    </source>
</evidence>
<feature type="transmembrane region" description="Helical" evidence="7">
    <location>
        <begin position="596"/>
        <end position="620"/>
    </location>
</feature>
<keyword evidence="4 7" id="KW-0472">Membrane</keyword>
<dbReference type="InterPro" id="IPR017978">
    <property type="entry name" value="GPCR_3_C"/>
</dbReference>
<dbReference type="PRINTS" id="PR01223">
    <property type="entry name" value="BRIDEOF7LESS"/>
</dbReference>
<evidence type="ECO:0000256" key="8">
    <source>
        <dbReference type="SAM" id="SignalP"/>
    </source>
</evidence>
<keyword evidence="10" id="KW-1185">Reference proteome</keyword>
<dbReference type="GeneID" id="111602998"/>
<feature type="region of interest" description="Disordered" evidence="6">
    <location>
        <begin position="75"/>
        <end position="94"/>
    </location>
</feature>
<dbReference type="GO" id="GO:0004930">
    <property type="term" value="F:G protein-coupled receptor activity"/>
    <property type="evidence" value="ECO:0007669"/>
    <property type="project" value="InterPro"/>
</dbReference>
<feature type="compositionally biased region" description="Low complexity" evidence="6">
    <location>
        <begin position="44"/>
        <end position="63"/>
    </location>
</feature>